<dbReference type="Proteomes" id="UP000324091">
    <property type="component" value="Chromosome 15"/>
</dbReference>
<protein>
    <submittedName>
        <fullName evidence="2">Uncharacterized protein</fullName>
    </submittedName>
</protein>
<name>A0A5C6P540_9TELE</name>
<keyword evidence="3" id="KW-1185">Reference proteome</keyword>
<organism evidence="2 3">
    <name type="scientific">Takifugu flavidus</name>
    <name type="common">sansaifugu</name>
    <dbReference type="NCBI Taxonomy" id="433684"/>
    <lineage>
        <taxon>Eukaryota</taxon>
        <taxon>Metazoa</taxon>
        <taxon>Chordata</taxon>
        <taxon>Craniata</taxon>
        <taxon>Vertebrata</taxon>
        <taxon>Euteleostomi</taxon>
        <taxon>Actinopterygii</taxon>
        <taxon>Neopterygii</taxon>
        <taxon>Teleostei</taxon>
        <taxon>Neoteleostei</taxon>
        <taxon>Acanthomorphata</taxon>
        <taxon>Eupercaria</taxon>
        <taxon>Tetraodontiformes</taxon>
        <taxon>Tetradontoidea</taxon>
        <taxon>Tetraodontidae</taxon>
        <taxon>Takifugu</taxon>
    </lineage>
</organism>
<gene>
    <name evidence="2" type="ORF">D4764_15G0006510</name>
</gene>
<reference evidence="2 3" key="1">
    <citation type="submission" date="2019-04" db="EMBL/GenBank/DDBJ databases">
        <title>Chromosome genome assembly for Takifugu flavidus.</title>
        <authorList>
            <person name="Xiao S."/>
        </authorList>
    </citation>
    <scope>NUCLEOTIDE SEQUENCE [LARGE SCALE GENOMIC DNA]</scope>
    <source>
        <strain evidence="2">HTHZ2018</strain>
        <tissue evidence="2">Muscle</tissue>
    </source>
</reference>
<comment type="caution">
    <text evidence="2">The sequence shown here is derived from an EMBL/GenBank/DDBJ whole genome shotgun (WGS) entry which is preliminary data.</text>
</comment>
<dbReference type="AlphaFoldDB" id="A0A5C6P540"/>
<feature type="compositionally biased region" description="Basic residues" evidence="1">
    <location>
        <begin position="61"/>
        <end position="70"/>
    </location>
</feature>
<dbReference type="EMBL" id="RHFK02000007">
    <property type="protein sequence ID" value="TWW73257.1"/>
    <property type="molecule type" value="Genomic_DNA"/>
</dbReference>
<evidence type="ECO:0000313" key="3">
    <source>
        <dbReference type="Proteomes" id="UP000324091"/>
    </source>
</evidence>
<evidence type="ECO:0000256" key="1">
    <source>
        <dbReference type="SAM" id="MobiDB-lite"/>
    </source>
</evidence>
<feature type="region of interest" description="Disordered" evidence="1">
    <location>
        <begin position="56"/>
        <end position="90"/>
    </location>
</feature>
<sequence>MSEGAVWKPSTGVAEAGCAELCRDGLGCVSTDSSLWINCLLLEGNAARWVAVATTAQQEGRRKKKQRRERCHSPQSPTRPPPNQHQEVLV</sequence>
<proteinExistence type="predicted"/>
<accession>A0A5C6P540</accession>
<evidence type="ECO:0000313" key="2">
    <source>
        <dbReference type="EMBL" id="TWW73257.1"/>
    </source>
</evidence>